<feature type="region of interest" description="Disordered" evidence="1">
    <location>
        <begin position="1"/>
        <end position="26"/>
    </location>
</feature>
<accession>A0A8D5JL75</accession>
<keyword evidence="3" id="KW-1185">Reference proteome</keyword>
<reference evidence="2" key="1">
    <citation type="submission" date="2020-09" db="EMBL/GenBank/DDBJ databases">
        <title>Desulfogranum mesoprofundum gen. nov., sp. nov., a novel mesophilic, sulfate-reducing chemolithoautotroph isolated from a deep-sea hydrothermal vent chimney in the Suiyo Seamount.</title>
        <authorList>
            <person name="Hashimoto Y."/>
            <person name="Nakagawa S."/>
        </authorList>
    </citation>
    <scope>NUCLEOTIDE SEQUENCE</scope>
    <source>
        <strain evidence="2">KT2</strain>
    </source>
</reference>
<gene>
    <name evidence="2" type="ORF">DGMP_09700</name>
</gene>
<evidence type="ECO:0000313" key="3">
    <source>
        <dbReference type="Proteomes" id="UP000826725"/>
    </source>
</evidence>
<protein>
    <submittedName>
        <fullName evidence="2">Uncharacterized protein</fullName>
    </submittedName>
</protein>
<dbReference type="KEGG" id="dbk:DGMP_09700"/>
<organism evidence="2 3">
    <name type="scientific">Desulfomarina profundi</name>
    <dbReference type="NCBI Taxonomy" id="2772557"/>
    <lineage>
        <taxon>Bacteria</taxon>
        <taxon>Pseudomonadati</taxon>
        <taxon>Thermodesulfobacteriota</taxon>
        <taxon>Desulfobulbia</taxon>
        <taxon>Desulfobulbales</taxon>
        <taxon>Desulfobulbaceae</taxon>
        <taxon>Desulfomarina</taxon>
    </lineage>
</organism>
<proteinExistence type="predicted"/>
<evidence type="ECO:0000313" key="2">
    <source>
        <dbReference type="EMBL" id="BCL60277.1"/>
    </source>
</evidence>
<feature type="compositionally biased region" description="Basic and acidic residues" evidence="1">
    <location>
        <begin position="7"/>
        <end position="26"/>
    </location>
</feature>
<dbReference type="Proteomes" id="UP000826725">
    <property type="component" value="Chromosome"/>
</dbReference>
<dbReference type="AlphaFoldDB" id="A0A8D5JL75"/>
<dbReference type="EMBL" id="AP024086">
    <property type="protein sequence ID" value="BCL60277.1"/>
    <property type="molecule type" value="Genomic_DNA"/>
</dbReference>
<sequence>MFFKKKHEQDDSRIEEKPPEQTQLEKVRQQIREAELPVRQERQRRRRLKNWKKLMLL</sequence>
<evidence type="ECO:0000256" key="1">
    <source>
        <dbReference type="SAM" id="MobiDB-lite"/>
    </source>
</evidence>
<name>A0A8D5JL75_9BACT</name>
<dbReference type="RefSeq" id="WP_228856419.1">
    <property type="nucleotide sequence ID" value="NZ_AP024086.1"/>
</dbReference>